<gene>
    <name evidence="2" type="ORF">Tcan_13349</name>
</gene>
<comment type="caution">
    <text evidence="2">The sequence shown here is derived from an EMBL/GenBank/DDBJ whole genome shotgun (WGS) entry which is preliminary data.</text>
</comment>
<evidence type="ECO:0000313" key="2">
    <source>
        <dbReference type="EMBL" id="KHN80614.1"/>
    </source>
</evidence>
<feature type="chain" id="PRO_5002078255" description="SH2 domain-containing protein" evidence="1">
    <location>
        <begin position="28"/>
        <end position="61"/>
    </location>
</feature>
<organism evidence="2 3">
    <name type="scientific">Toxocara canis</name>
    <name type="common">Canine roundworm</name>
    <dbReference type="NCBI Taxonomy" id="6265"/>
    <lineage>
        <taxon>Eukaryota</taxon>
        <taxon>Metazoa</taxon>
        <taxon>Ecdysozoa</taxon>
        <taxon>Nematoda</taxon>
        <taxon>Chromadorea</taxon>
        <taxon>Rhabditida</taxon>
        <taxon>Spirurina</taxon>
        <taxon>Ascaridomorpha</taxon>
        <taxon>Ascaridoidea</taxon>
        <taxon>Toxocaridae</taxon>
        <taxon>Toxocara</taxon>
    </lineage>
</organism>
<keyword evidence="1" id="KW-0732">Signal</keyword>
<feature type="signal peptide" evidence="1">
    <location>
        <begin position="1"/>
        <end position="27"/>
    </location>
</feature>
<name>A0A0B2VGN9_TOXCA</name>
<dbReference type="AlphaFoldDB" id="A0A0B2VGN9"/>
<keyword evidence="3" id="KW-1185">Reference proteome</keyword>
<dbReference type="EMBL" id="JPKZ01001702">
    <property type="protein sequence ID" value="KHN80614.1"/>
    <property type="molecule type" value="Genomic_DNA"/>
</dbReference>
<dbReference type="Proteomes" id="UP000031036">
    <property type="component" value="Unassembled WGS sequence"/>
</dbReference>
<reference evidence="2 3" key="1">
    <citation type="submission" date="2014-11" db="EMBL/GenBank/DDBJ databases">
        <title>Genetic blueprint of the zoonotic pathogen Toxocara canis.</title>
        <authorList>
            <person name="Zhu X.-Q."/>
            <person name="Korhonen P.K."/>
            <person name="Cai H."/>
            <person name="Young N.D."/>
            <person name="Nejsum P."/>
            <person name="von Samson-Himmelstjerna G."/>
            <person name="Boag P.R."/>
            <person name="Tan P."/>
            <person name="Li Q."/>
            <person name="Min J."/>
            <person name="Yang Y."/>
            <person name="Wang X."/>
            <person name="Fang X."/>
            <person name="Hall R.S."/>
            <person name="Hofmann A."/>
            <person name="Sternberg P.W."/>
            <person name="Jex A.R."/>
            <person name="Gasser R.B."/>
        </authorList>
    </citation>
    <scope>NUCLEOTIDE SEQUENCE [LARGE SCALE GENOMIC DNA]</scope>
    <source>
        <strain evidence="2">PN_DK_2014</strain>
    </source>
</reference>
<sequence length="61" mass="6904">MTPRYGFGVAFIVFVIDQTALVRSVRAKCLADLSKGTFIVRLIEDASCILTEFRLLRKPTR</sequence>
<evidence type="ECO:0000256" key="1">
    <source>
        <dbReference type="SAM" id="SignalP"/>
    </source>
</evidence>
<evidence type="ECO:0000313" key="3">
    <source>
        <dbReference type="Proteomes" id="UP000031036"/>
    </source>
</evidence>
<protein>
    <recommendedName>
        <fullName evidence="4">SH2 domain-containing protein</fullName>
    </recommendedName>
</protein>
<proteinExistence type="predicted"/>
<evidence type="ECO:0008006" key="4">
    <source>
        <dbReference type="Google" id="ProtNLM"/>
    </source>
</evidence>
<accession>A0A0B2VGN9</accession>